<dbReference type="NCBIfam" id="TIGR03716">
    <property type="entry name" value="R_switched_YkoY"/>
    <property type="match status" value="1"/>
</dbReference>
<dbReference type="KEGG" id="mic:Mic7113_1985"/>
<dbReference type="EMBL" id="CP003630">
    <property type="protein sequence ID" value="AFZ17834.1"/>
    <property type="molecule type" value="Genomic_DNA"/>
</dbReference>
<evidence type="ECO:0000256" key="7">
    <source>
        <dbReference type="SAM" id="Phobius"/>
    </source>
</evidence>
<dbReference type="PANTHER" id="PTHR30238">
    <property type="entry name" value="MEMBRANE BOUND PREDICTED REDOX MODULATOR"/>
    <property type="match status" value="1"/>
</dbReference>
<dbReference type="Pfam" id="PF03741">
    <property type="entry name" value="TerC"/>
    <property type="match status" value="1"/>
</dbReference>
<dbReference type="GO" id="GO:0016020">
    <property type="term" value="C:membrane"/>
    <property type="evidence" value="ECO:0007669"/>
    <property type="project" value="UniProtKB-SubCell"/>
</dbReference>
<protein>
    <submittedName>
        <fullName evidence="8">Integral membrane protein, YkoY family</fullName>
    </submittedName>
</protein>
<dbReference type="eggNOG" id="COG0861">
    <property type="taxonomic scope" value="Bacteria"/>
</dbReference>
<keyword evidence="5 7" id="KW-0472">Membrane</keyword>
<evidence type="ECO:0000256" key="6">
    <source>
        <dbReference type="SAM" id="MobiDB-lite"/>
    </source>
</evidence>
<evidence type="ECO:0000313" key="9">
    <source>
        <dbReference type="Proteomes" id="UP000010471"/>
    </source>
</evidence>
<proteinExistence type="inferred from homology"/>
<dbReference type="InterPro" id="IPR022493">
    <property type="entry name" value="CHP03716_TM_YkoY"/>
</dbReference>
<feature type="transmembrane region" description="Helical" evidence="7">
    <location>
        <begin position="146"/>
        <end position="167"/>
    </location>
</feature>
<dbReference type="OrthoDB" id="510141at2"/>
<feature type="transmembrane region" description="Helical" evidence="7">
    <location>
        <begin position="179"/>
        <end position="196"/>
    </location>
</feature>
<name>K9WDJ8_9CYAN</name>
<feature type="transmembrane region" description="Helical" evidence="7">
    <location>
        <begin position="202"/>
        <end position="219"/>
    </location>
</feature>
<accession>K9WDJ8</accession>
<dbReference type="HOGENOM" id="CLU_070543_1_0_3"/>
<dbReference type="InterPro" id="IPR005496">
    <property type="entry name" value="Integral_membrane_TerC"/>
</dbReference>
<dbReference type="PANTHER" id="PTHR30238:SF4">
    <property type="entry name" value="SLL1022 PROTEIN"/>
    <property type="match status" value="1"/>
</dbReference>
<feature type="region of interest" description="Disordered" evidence="6">
    <location>
        <begin position="230"/>
        <end position="252"/>
    </location>
</feature>
<dbReference type="AlphaFoldDB" id="K9WDJ8"/>
<keyword evidence="3 7" id="KW-0812">Transmembrane</keyword>
<organism evidence="8 9">
    <name type="scientific">Allocoleopsis franciscana PCC 7113</name>
    <dbReference type="NCBI Taxonomy" id="1173027"/>
    <lineage>
        <taxon>Bacteria</taxon>
        <taxon>Bacillati</taxon>
        <taxon>Cyanobacteriota</taxon>
        <taxon>Cyanophyceae</taxon>
        <taxon>Coleofasciculales</taxon>
        <taxon>Coleofasciculaceae</taxon>
        <taxon>Allocoleopsis</taxon>
        <taxon>Allocoleopsis franciscana</taxon>
    </lineage>
</organism>
<dbReference type="RefSeq" id="WP_015181986.1">
    <property type="nucleotide sequence ID" value="NC_019738.1"/>
</dbReference>
<comment type="similarity">
    <text evidence="2">Belongs to the TerC family.</text>
</comment>
<evidence type="ECO:0000256" key="2">
    <source>
        <dbReference type="ARBA" id="ARBA00007511"/>
    </source>
</evidence>
<feature type="transmembrane region" description="Helical" evidence="7">
    <location>
        <begin position="54"/>
        <end position="73"/>
    </location>
</feature>
<dbReference type="PATRIC" id="fig|1173027.3.peg.2203"/>
<evidence type="ECO:0000256" key="5">
    <source>
        <dbReference type="ARBA" id="ARBA00023136"/>
    </source>
</evidence>
<keyword evidence="4 7" id="KW-1133">Transmembrane helix</keyword>
<keyword evidence="9" id="KW-1185">Reference proteome</keyword>
<evidence type="ECO:0000256" key="1">
    <source>
        <dbReference type="ARBA" id="ARBA00004141"/>
    </source>
</evidence>
<dbReference type="Proteomes" id="UP000010471">
    <property type="component" value="Chromosome"/>
</dbReference>
<reference evidence="8 9" key="1">
    <citation type="submission" date="2012-06" db="EMBL/GenBank/DDBJ databases">
        <title>Finished chromosome of genome of Microcoleus sp. PCC 7113.</title>
        <authorList>
            <consortium name="US DOE Joint Genome Institute"/>
            <person name="Gugger M."/>
            <person name="Coursin T."/>
            <person name="Rippka R."/>
            <person name="Tandeau De Marsac N."/>
            <person name="Huntemann M."/>
            <person name="Wei C.-L."/>
            <person name="Han J."/>
            <person name="Detter J.C."/>
            <person name="Han C."/>
            <person name="Tapia R."/>
            <person name="Chen A."/>
            <person name="Kyrpides N."/>
            <person name="Mavromatis K."/>
            <person name="Markowitz V."/>
            <person name="Szeto E."/>
            <person name="Ivanova N."/>
            <person name="Pagani I."/>
            <person name="Pati A."/>
            <person name="Goodwin L."/>
            <person name="Nordberg H.P."/>
            <person name="Cantor M.N."/>
            <person name="Hua S.X."/>
            <person name="Woyke T."/>
            <person name="Kerfeld C.A."/>
        </authorList>
    </citation>
    <scope>NUCLEOTIDE SEQUENCE [LARGE SCALE GENOMIC DNA]</scope>
    <source>
        <strain evidence="8 9">PCC 7113</strain>
    </source>
</reference>
<feature type="transmembrane region" description="Helical" evidence="7">
    <location>
        <begin position="20"/>
        <end position="42"/>
    </location>
</feature>
<evidence type="ECO:0000256" key="3">
    <source>
        <dbReference type="ARBA" id="ARBA00022692"/>
    </source>
</evidence>
<sequence length="252" mass="28208">MLDQIFNSPFDVGLEAPVVLLILIALEAVLSADNAIALAAIAAGLEDPKLQRNALNLGLVGAYILRITLILTATWVVQFWQFEVLGAAYLLWLVFEHFTSEEDDEHHHHGPRFTSLWQTIPIIAVTDLAFSLDSVTTAIAISDKTWLVITGGTIGVITLRFMAGLFIRWLKEYVYLEDAGYITVGFVGLRLLVRAIKPELVPPEWLMVAAIALVFMWGFSKRTEVELPTEEEKVELPTQNEFKEAEEVTEVR</sequence>
<comment type="subcellular location">
    <subcellularLocation>
        <location evidence="1">Membrane</location>
        <topology evidence="1">Multi-pass membrane protein</topology>
    </subcellularLocation>
</comment>
<evidence type="ECO:0000313" key="8">
    <source>
        <dbReference type="EMBL" id="AFZ17834.1"/>
    </source>
</evidence>
<gene>
    <name evidence="8" type="ORF">Mic7113_1985</name>
</gene>
<evidence type="ECO:0000256" key="4">
    <source>
        <dbReference type="ARBA" id="ARBA00022989"/>
    </source>
</evidence>